<dbReference type="InterPro" id="IPR000953">
    <property type="entry name" value="Chromo/chromo_shadow_dom"/>
</dbReference>
<keyword evidence="7" id="KW-1185">Reference proteome</keyword>
<evidence type="ECO:0000313" key="6">
    <source>
        <dbReference type="EMBL" id="KAJ6436795.1"/>
    </source>
</evidence>
<dbReference type="PROSITE" id="PS50013">
    <property type="entry name" value="CHROMO_2"/>
    <property type="match status" value="1"/>
</dbReference>
<dbReference type="AlphaFoldDB" id="A0AB34FC30"/>
<keyword evidence="3" id="KW-0539">Nucleus</keyword>
<dbReference type="GO" id="GO:0006338">
    <property type="term" value="P:chromatin remodeling"/>
    <property type="evidence" value="ECO:0007669"/>
    <property type="project" value="UniProtKB-ARBA"/>
</dbReference>
<feature type="compositionally biased region" description="Polar residues" evidence="4">
    <location>
        <begin position="122"/>
        <end position="138"/>
    </location>
</feature>
<evidence type="ECO:0000256" key="2">
    <source>
        <dbReference type="ARBA" id="ARBA00011353"/>
    </source>
</evidence>
<feature type="domain" description="Chromo" evidence="5">
    <location>
        <begin position="53"/>
        <end position="88"/>
    </location>
</feature>
<evidence type="ECO:0000313" key="7">
    <source>
        <dbReference type="Proteomes" id="UP001163105"/>
    </source>
</evidence>
<comment type="subcellular location">
    <subcellularLocation>
        <location evidence="1">Nucleus</location>
    </subcellularLocation>
</comment>
<dbReference type="SUPFAM" id="SSF54160">
    <property type="entry name" value="Chromo domain-like"/>
    <property type="match status" value="2"/>
</dbReference>
<dbReference type="EMBL" id="JAQHRD010000016">
    <property type="protein sequence ID" value="KAJ6436795.1"/>
    <property type="molecule type" value="Genomic_DNA"/>
</dbReference>
<comment type="caution">
    <text evidence="6">The sequence shown here is derived from an EMBL/GenBank/DDBJ whole genome shotgun (WGS) entry which is preliminary data.</text>
</comment>
<dbReference type="Pfam" id="PF00385">
    <property type="entry name" value="Chromo"/>
    <property type="match status" value="1"/>
</dbReference>
<dbReference type="SMART" id="SM00300">
    <property type="entry name" value="ChSh"/>
    <property type="match status" value="1"/>
</dbReference>
<dbReference type="PROSITE" id="PS00598">
    <property type="entry name" value="CHROMO_1"/>
    <property type="match status" value="1"/>
</dbReference>
<dbReference type="CDD" id="cd00024">
    <property type="entry name" value="CD_CSD"/>
    <property type="match status" value="1"/>
</dbReference>
<dbReference type="GO" id="GO:0000792">
    <property type="term" value="C:heterochromatin"/>
    <property type="evidence" value="ECO:0007669"/>
    <property type="project" value="UniProtKB-ARBA"/>
</dbReference>
<dbReference type="Gene3D" id="2.40.50.40">
    <property type="match status" value="2"/>
</dbReference>
<dbReference type="InterPro" id="IPR023780">
    <property type="entry name" value="Chromo_domain"/>
</dbReference>
<gene>
    <name evidence="6" type="primary">CBX1</name>
    <name evidence="6" type="ORF">O9K51_10562</name>
</gene>
<evidence type="ECO:0000259" key="5">
    <source>
        <dbReference type="PROSITE" id="PS50013"/>
    </source>
</evidence>
<evidence type="ECO:0000256" key="3">
    <source>
        <dbReference type="ARBA" id="ARBA00023242"/>
    </source>
</evidence>
<evidence type="ECO:0000256" key="4">
    <source>
        <dbReference type="SAM" id="MobiDB-lite"/>
    </source>
</evidence>
<feature type="region of interest" description="Disordered" evidence="4">
    <location>
        <begin position="111"/>
        <end position="145"/>
    </location>
</feature>
<feature type="region of interest" description="Disordered" evidence="4">
    <location>
        <begin position="1"/>
        <end position="45"/>
    </location>
</feature>
<reference evidence="6" key="1">
    <citation type="submission" date="2023-01" db="EMBL/GenBank/DDBJ databases">
        <title>The growth and conidiation of Purpureocillium lavendulum are regulated by nitrogen source and histone H3K14 acetylation.</title>
        <authorList>
            <person name="Tang P."/>
            <person name="Han J."/>
            <person name="Zhang C."/>
            <person name="Tang P."/>
            <person name="Qi F."/>
            <person name="Zhang K."/>
            <person name="Liang L."/>
        </authorList>
    </citation>
    <scope>NUCLEOTIDE SEQUENCE</scope>
    <source>
        <strain evidence="6">YMF1.00683</strain>
    </source>
</reference>
<dbReference type="CDD" id="cd18657">
    <property type="entry name" value="CSD_Swi6"/>
    <property type="match status" value="1"/>
</dbReference>
<dbReference type="GO" id="GO:0005634">
    <property type="term" value="C:nucleus"/>
    <property type="evidence" value="ECO:0007669"/>
    <property type="project" value="UniProtKB-SubCell"/>
</dbReference>
<evidence type="ECO:0000256" key="1">
    <source>
        <dbReference type="ARBA" id="ARBA00004123"/>
    </source>
</evidence>
<protein>
    <submittedName>
        <fullName evidence="6">Transposase</fullName>
    </submittedName>
</protein>
<name>A0AB34FC30_9HYPO</name>
<proteinExistence type="predicted"/>
<comment type="subunit">
    <text evidence="2">Component of the NuA4 histone acetyltransferase complex.</text>
</comment>
<sequence length="225" mass="25482">MARLASKRPQPTSNGKAKTQDHSKHQLLQSSELKNSHADREPGQIDDLAENEFIVQAIKRHKSTKHFLVKWEGWEKESDMTWEPEAHLRQAAIHFMGGREKIWKESEITTSRKKIARGPRSDFSTAGKTSNMPSTTAAEWTPPAGSWEDEIDSITGFDDENGGKLTVYLAWKNGKKTRHTTTVVHSKCPQKMLQWYEKHVVIIRGAGANLPEETECRVPGKPKDD</sequence>
<dbReference type="Pfam" id="PF01393">
    <property type="entry name" value="Chromo_shadow"/>
    <property type="match status" value="1"/>
</dbReference>
<dbReference type="InterPro" id="IPR008251">
    <property type="entry name" value="Chromo_shadow_dom"/>
</dbReference>
<dbReference type="InterPro" id="IPR023779">
    <property type="entry name" value="Chromodomain_CS"/>
</dbReference>
<feature type="compositionally biased region" description="Basic and acidic residues" evidence="4">
    <location>
        <begin position="34"/>
        <end position="43"/>
    </location>
</feature>
<dbReference type="InterPro" id="IPR016197">
    <property type="entry name" value="Chromo-like_dom_sf"/>
</dbReference>
<dbReference type="Proteomes" id="UP001163105">
    <property type="component" value="Unassembled WGS sequence"/>
</dbReference>
<organism evidence="6 7">
    <name type="scientific">Purpureocillium lavendulum</name>
    <dbReference type="NCBI Taxonomy" id="1247861"/>
    <lineage>
        <taxon>Eukaryota</taxon>
        <taxon>Fungi</taxon>
        <taxon>Dikarya</taxon>
        <taxon>Ascomycota</taxon>
        <taxon>Pezizomycotina</taxon>
        <taxon>Sordariomycetes</taxon>
        <taxon>Hypocreomycetidae</taxon>
        <taxon>Hypocreales</taxon>
        <taxon>Ophiocordycipitaceae</taxon>
        <taxon>Purpureocillium</taxon>
    </lineage>
</organism>
<accession>A0AB34FC30</accession>